<evidence type="ECO:0000256" key="14">
    <source>
        <dbReference type="PIRNR" id="PIRNR000345"/>
    </source>
</evidence>
<dbReference type="PIRSF" id="PIRSF000345">
    <property type="entry name" value="OLE1"/>
    <property type="match status" value="1"/>
</dbReference>
<dbReference type="SMART" id="SM01117">
    <property type="entry name" value="Cyt-b5"/>
    <property type="match status" value="1"/>
</dbReference>
<gene>
    <name evidence="17" type="ORF">DFH07DRAFT_547053</name>
</gene>
<dbReference type="PANTHER" id="PTHR11351">
    <property type="entry name" value="ACYL-COA DESATURASE"/>
    <property type="match status" value="1"/>
</dbReference>
<feature type="transmembrane region" description="Helical" evidence="15">
    <location>
        <begin position="16"/>
        <end position="36"/>
    </location>
</feature>
<keyword evidence="18" id="KW-1185">Reference proteome</keyword>
<dbReference type="PROSITE" id="PS00476">
    <property type="entry name" value="FATTY_ACID_DESATUR_1"/>
    <property type="match status" value="1"/>
</dbReference>
<dbReference type="InterPro" id="IPR001522">
    <property type="entry name" value="FADS-1_CS"/>
</dbReference>
<dbReference type="InterPro" id="IPR015876">
    <property type="entry name" value="Acyl-CoA_DS"/>
</dbReference>
<evidence type="ECO:0000256" key="11">
    <source>
        <dbReference type="ARBA" id="ARBA00023098"/>
    </source>
</evidence>
<keyword evidence="14" id="KW-0249">Electron transport</keyword>
<keyword evidence="4 14" id="KW-0349">Heme</keyword>
<dbReference type="PROSITE" id="PS00191">
    <property type="entry name" value="CYTOCHROME_B5_1"/>
    <property type="match status" value="1"/>
</dbReference>
<evidence type="ECO:0000256" key="3">
    <source>
        <dbReference type="ARBA" id="ARBA00022516"/>
    </source>
</evidence>
<keyword evidence="14" id="KW-0813">Transport</keyword>
<dbReference type="InterPro" id="IPR018506">
    <property type="entry name" value="Cyt_B5_heme-BS"/>
</dbReference>
<dbReference type="PANTHER" id="PTHR11351:SF31">
    <property type="entry name" value="DESATURASE 1, ISOFORM A-RELATED"/>
    <property type="match status" value="1"/>
</dbReference>
<dbReference type="GO" id="GO:0004768">
    <property type="term" value="F:stearoyl-CoA 9-desaturase activity"/>
    <property type="evidence" value="ECO:0007669"/>
    <property type="project" value="UniProtKB-UniRule"/>
</dbReference>
<evidence type="ECO:0000256" key="10">
    <source>
        <dbReference type="ARBA" id="ARBA00023004"/>
    </source>
</evidence>
<dbReference type="GO" id="GO:0005789">
    <property type="term" value="C:endoplasmic reticulum membrane"/>
    <property type="evidence" value="ECO:0007669"/>
    <property type="project" value="TreeGrafter"/>
</dbReference>
<evidence type="ECO:0000256" key="5">
    <source>
        <dbReference type="ARBA" id="ARBA00022692"/>
    </source>
</evidence>
<keyword evidence="7 14" id="KW-0276">Fatty acid metabolism</keyword>
<name>A0AAD7IVW2_9AGAR</name>
<dbReference type="AlphaFoldDB" id="A0AAD7IVW2"/>
<keyword evidence="10 14" id="KW-0408">Iron</keyword>
<dbReference type="SUPFAM" id="SSF55856">
    <property type="entry name" value="Cytochrome b5-like heme/steroid binding domain"/>
    <property type="match status" value="1"/>
</dbReference>
<reference evidence="17" key="1">
    <citation type="submission" date="2023-03" db="EMBL/GenBank/DDBJ databases">
        <title>Massive genome expansion in bonnet fungi (Mycena s.s.) driven by repeated elements and novel gene families across ecological guilds.</title>
        <authorList>
            <consortium name="Lawrence Berkeley National Laboratory"/>
            <person name="Harder C.B."/>
            <person name="Miyauchi S."/>
            <person name="Viragh M."/>
            <person name="Kuo A."/>
            <person name="Thoen E."/>
            <person name="Andreopoulos B."/>
            <person name="Lu D."/>
            <person name="Skrede I."/>
            <person name="Drula E."/>
            <person name="Henrissat B."/>
            <person name="Morin E."/>
            <person name="Kohler A."/>
            <person name="Barry K."/>
            <person name="LaButti K."/>
            <person name="Morin E."/>
            <person name="Salamov A."/>
            <person name="Lipzen A."/>
            <person name="Mereny Z."/>
            <person name="Hegedus B."/>
            <person name="Baldrian P."/>
            <person name="Stursova M."/>
            <person name="Weitz H."/>
            <person name="Taylor A."/>
            <person name="Grigoriev I.V."/>
            <person name="Nagy L.G."/>
            <person name="Martin F."/>
            <person name="Kauserud H."/>
        </authorList>
    </citation>
    <scope>NUCLEOTIDE SEQUENCE</scope>
    <source>
        <strain evidence="17">CBHHK188m</strain>
    </source>
</reference>
<protein>
    <recommendedName>
        <fullName evidence="14">Acyl-CoA desaturase</fullName>
        <ecNumber evidence="14">1.14.19.1</ecNumber>
    </recommendedName>
</protein>
<dbReference type="Pfam" id="PF00487">
    <property type="entry name" value="FA_desaturase"/>
    <property type="match status" value="1"/>
</dbReference>
<dbReference type="InterPro" id="IPR036400">
    <property type="entry name" value="Cyt_B5-like_heme/steroid_sf"/>
</dbReference>
<organism evidence="17 18">
    <name type="scientific">Mycena maculata</name>
    <dbReference type="NCBI Taxonomy" id="230809"/>
    <lineage>
        <taxon>Eukaryota</taxon>
        <taxon>Fungi</taxon>
        <taxon>Dikarya</taxon>
        <taxon>Basidiomycota</taxon>
        <taxon>Agaricomycotina</taxon>
        <taxon>Agaricomycetes</taxon>
        <taxon>Agaricomycetidae</taxon>
        <taxon>Agaricales</taxon>
        <taxon>Marasmiineae</taxon>
        <taxon>Mycenaceae</taxon>
        <taxon>Mycena</taxon>
    </lineage>
</organism>
<evidence type="ECO:0000256" key="15">
    <source>
        <dbReference type="SAM" id="Phobius"/>
    </source>
</evidence>
<dbReference type="PRINTS" id="PR00075">
    <property type="entry name" value="FACDDSATRASE"/>
</dbReference>
<evidence type="ECO:0000256" key="13">
    <source>
        <dbReference type="ARBA" id="ARBA00023160"/>
    </source>
</evidence>
<proteinExistence type="inferred from homology"/>
<evidence type="ECO:0000256" key="1">
    <source>
        <dbReference type="ARBA" id="ARBA00004141"/>
    </source>
</evidence>
<dbReference type="GO" id="GO:0020037">
    <property type="term" value="F:heme binding"/>
    <property type="evidence" value="ECO:0007669"/>
    <property type="project" value="InterPro"/>
</dbReference>
<dbReference type="Proteomes" id="UP001215280">
    <property type="component" value="Unassembled WGS sequence"/>
</dbReference>
<feature type="transmembrane region" description="Helical" evidence="15">
    <location>
        <begin position="43"/>
        <end position="65"/>
    </location>
</feature>
<evidence type="ECO:0000256" key="2">
    <source>
        <dbReference type="ARBA" id="ARBA00009295"/>
    </source>
</evidence>
<feature type="transmembrane region" description="Helical" evidence="15">
    <location>
        <begin position="77"/>
        <end position="97"/>
    </location>
</feature>
<keyword evidence="9 14" id="KW-0560">Oxidoreductase</keyword>
<comment type="similarity">
    <text evidence="2 14">Belongs to the fatty acid desaturase type 1 family.</text>
</comment>
<comment type="function">
    <text evidence="14">Stearoyl-CoA desaturase that utilizes O(2) and electrons from reduced cytochrome b5 to introduce the first double bond into saturated fatty acyl-CoA substrates.</text>
</comment>
<keyword evidence="12 15" id="KW-0472">Membrane</keyword>
<keyword evidence="5 15" id="KW-0812">Transmembrane</keyword>
<dbReference type="Gene3D" id="3.10.120.10">
    <property type="entry name" value="Cytochrome b5-like heme/steroid binding domain"/>
    <property type="match status" value="1"/>
</dbReference>
<dbReference type="InterPro" id="IPR005804">
    <property type="entry name" value="FA_desaturase_dom"/>
</dbReference>
<feature type="transmembrane region" description="Helical" evidence="15">
    <location>
        <begin position="157"/>
        <end position="177"/>
    </location>
</feature>
<dbReference type="InterPro" id="IPR009160">
    <property type="entry name" value="Acyl-CoA_deSatase_haem/ster-bd"/>
</dbReference>
<sequence length="431" mass="48621">MAIILHNFPPIEGIRWFNVSVLVCTPLIALCGLFFVPLDRRTVLFAIAYYLFSMLGITAGFHRLWLSHRSYNACFPLQLFLILGGTSSVQGSCYWWARGHRSHHRWTDTDKDPYNSTRGLAWTHIGWIIFKSKLHAGPADISDLRKDPLVQWAHRHYFILAALVGILVPAIVPAVFWNDAWGGICFSAAMRLTIAHHCTFAINSLAHYLGSASYDDVLSPRDHLLSAILTMGEGYHNFHHQFPMDYRNAYLWYQYDPTKWFIALCKHLGLASNLRVFPSNEIAKGALTMKLKDLKRVQESLVWPPAIDDLPIVTWESFQEESKTRPLILVSGFIHDVSDFLDRHPGGANYLMKSSGMDMTGSFFGGVYRHSNAAHNLMSMMRVGVVAGGGCPPHHAISPSQVLFVAARNQDKDNALAREGNYTLEYEDPSM</sequence>
<accession>A0AAD7IVW2</accession>
<evidence type="ECO:0000256" key="4">
    <source>
        <dbReference type="ARBA" id="ARBA00022617"/>
    </source>
</evidence>
<evidence type="ECO:0000256" key="8">
    <source>
        <dbReference type="ARBA" id="ARBA00022989"/>
    </source>
</evidence>
<evidence type="ECO:0000256" key="12">
    <source>
        <dbReference type="ARBA" id="ARBA00023136"/>
    </source>
</evidence>
<feature type="domain" description="Cytochrome b5 heme-binding" evidence="16">
    <location>
        <begin position="316"/>
        <end position="387"/>
    </location>
</feature>
<comment type="cofactor">
    <cofactor evidence="14">
        <name>Fe(2+)</name>
        <dbReference type="ChEBI" id="CHEBI:29033"/>
    </cofactor>
    <text evidence="14">Expected to bind 2 Fe(2+) ions per subunit.</text>
</comment>
<evidence type="ECO:0000313" key="18">
    <source>
        <dbReference type="Proteomes" id="UP001215280"/>
    </source>
</evidence>
<dbReference type="Pfam" id="PF00173">
    <property type="entry name" value="Cyt-b5"/>
    <property type="match status" value="1"/>
</dbReference>
<keyword evidence="3 14" id="KW-0444">Lipid biosynthesis</keyword>
<dbReference type="CDD" id="cd03505">
    <property type="entry name" value="Delta9-FADS-like"/>
    <property type="match status" value="1"/>
</dbReference>
<keyword evidence="11 14" id="KW-0443">Lipid metabolism</keyword>
<dbReference type="GO" id="GO:0005506">
    <property type="term" value="F:iron ion binding"/>
    <property type="evidence" value="ECO:0007669"/>
    <property type="project" value="TreeGrafter"/>
</dbReference>
<dbReference type="GO" id="GO:0006636">
    <property type="term" value="P:unsaturated fatty acid biosynthetic process"/>
    <property type="evidence" value="ECO:0007669"/>
    <property type="project" value="UniProtKB-UniRule"/>
</dbReference>
<dbReference type="PROSITE" id="PS50255">
    <property type="entry name" value="CYTOCHROME_B5_2"/>
    <property type="match status" value="1"/>
</dbReference>
<evidence type="ECO:0000313" key="17">
    <source>
        <dbReference type="EMBL" id="KAJ7750425.1"/>
    </source>
</evidence>
<evidence type="ECO:0000256" key="9">
    <source>
        <dbReference type="ARBA" id="ARBA00023002"/>
    </source>
</evidence>
<keyword evidence="8 15" id="KW-1133">Transmembrane helix</keyword>
<dbReference type="EMBL" id="JARJLG010000082">
    <property type="protein sequence ID" value="KAJ7750425.1"/>
    <property type="molecule type" value="Genomic_DNA"/>
</dbReference>
<evidence type="ECO:0000256" key="7">
    <source>
        <dbReference type="ARBA" id="ARBA00022832"/>
    </source>
</evidence>
<dbReference type="EC" id="1.14.19.1" evidence="14"/>
<comment type="catalytic activity">
    <reaction evidence="14">
        <text>octadecanoyl-CoA + 2 Fe(II)-[cytochrome b5] + O2 + 2 H(+) = (9Z)-octadecenoyl-CoA + 2 Fe(III)-[cytochrome b5] + 2 H2O</text>
        <dbReference type="Rhea" id="RHEA:19721"/>
        <dbReference type="Rhea" id="RHEA-COMP:10438"/>
        <dbReference type="Rhea" id="RHEA-COMP:10439"/>
        <dbReference type="ChEBI" id="CHEBI:15377"/>
        <dbReference type="ChEBI" id="CHEBI:15378"/>
        <dbReference type="ChEBI" id="CHEBI:15379"/>
        <dbReference type="ChEBI" id="CHEBI:29033"/>
        <dbReference type="ChEBI" id="CHEBI:29034"/>
        <dbReference type="ChEBI" id="CHEBI:57387"/>
        <dbReference type="ChEBI" id="CHEBI:57394"/>
        <dbReference type="EC" id="1.14.19.1"/>
    </reaction>
</comment>
<keyword evidence="6 14" id="KW-0479">Metal-binding</keyword>
<dbReference type="InterPro" id="IPR001199">
    <property type="entry name" value="Cyt_B5-like_heme/steroid-bd"/>
</dbReference>
<evidence type="ECO:0000259" key="16">
    <source>
        <dbReference type="PROSITE" id="PS50255"/>
    </source>
</evidence>
<evidence type="ECO:0000256" key="6">
    <source>
        <dbReference type="ARBA" id="ARBA00022723"/>
    </source>
</evidence>
<keyword evidence="13 14" id="KW-0275">Fatty acid biosynthesis</keyword>
<comment type="subcellular location">
    <subcellularLocation>
        <location evidence="1">Membrane</location>
        <topology evidence="1">Multi-pass membrane protein</topology>
    </subcellularLocation>
</comment>
<comment type="caution">
    <text evidence="17">The sequence shown here is derived from an EMBL/GenBank/DDBJ whole genome shotgun (WGS) entry which is preliminary data.</text>
</comment>